<reference evidence="2 3" key="1">
    <citation type="submission" date="2021-01" db="EMBL/GenBank/DDBJ databases">
        <title>Genome Sequence and Methylation Pattern of Haloterrigena salifodinae BOL5-1, An Extremely Halophilic Archaeon from a Bolivian Salt Mine.</title>
        <authorList>
            <person name="DasSarma P."/>
            <person name="Anton B.P."/>
            <person name="DasSarma S.L."/>
            <person name="von Ehrenheim H.A.L."/>
            <person name="Martinez F.L."/>
            <person name="Guzman D."/>
            <person name="Roberts R.J."/>
            <person name="DasSarma S."/>
        </authorList>
    </citation>
    <scope>NUCLEOTIDE SEQUENCE [LARGE SCALE GENOMIC DNA]</scope>
    <source>
        <strain evidence="2 3">BOL5-1</strain>
    </source>
</reference>
<sequence length="114" mass="12555">MTAIQSTGVQSQFLLLLSATLIAAGLALFIVFHAYWGYRRNNSVRMLYLASGLCLVTVVPMVLSISANSLGQEIGFRPQVYTFYLPLISRISEIIGLCVLLYSLLIVPGQSRNQ</sequence>
<dbReference type="GeneID" id="62876833"/>
<keyword evidence="1" id="KW-0812">Transmembrane</keyword>
<dbReference type="AlphaFoldDB" id="A0A8T8DYK3"/>
<gene>
    <name evidence="2" type="ORF">JMJ58_16875</name>
</gene>
<keyword evidence="1" id="KW-1133">Transmembrane helix</keyword>
<keyword evidence="1" id="KW-0472">Membrane</keyword>
<evidence type="ECO:0000313" key="3">
    <source>
        <dbReference type="Proteomes" id="UP000637819"/>
    </source>
</evidence>
<dbReference type="Proteomes" id="UP000637819">
    <property type="component" value="Chromosome"/>
</dbReference>
<evidence type="ECO:0000313" key="2">
    <source>
        <dbReference type="EMBL" id="QRV14589.1"/>
    </source>
</evidence>
<dbReference type="KEGG" id="hsal:JMJ58_16875"/>
<accession>A0A8T8DYK3</accession>
<protein>
    <submittedName>
        <fullName evidence="2">Uncharacterized protein</fullName>
    </submittedName>
</protein>
<feature type="transmembrane region" description="Helical" evidence="1">
    <location>
        <begin position="12"/>
        <end position="35"/>
    </location>
</feature>
<feature type="transmembrane region" description="Helical" evidence="1">
    <location>
        <begin position="87"/>
        <end position="107"/>
    </location>
</feature>
<dbReference type="OrthoDB" id="221164at2157"/>
<organism evidence="2 3">
    <name type="scientific">Haloterrigena salifodinae</name>
    <dbReference type="NCBI Taxonomy" id="2675099"/>
    <lineage>
        <taxon>Archaea</taxon>
        <taxon>Methanobacteriati</taxon>
        <taxon>Methanobacteriota</taxon>
        <taxon>Stenosarchaea group</taxon>
        <taxon>Halobacteria</taxon>
        <taxon>Halobacteriales</taxon>
        <taxon>Natrialbaceae</taxon>
        <taxon>Haloterrigena</taxon>
    </lineage>
</organism>
<proteinExistence type="predicted"/>
<keyword evidence="3" id="KW-1185">Reference proteome</keyword>
<feature type="transmembrane region" description="Helical" evidence="1">
    <location>
        <begin position="47"/>
        <end position="67"/>
    </location>
</feature>
<dbReference type="EMBL" id="CP069188">
    <property type="protein sequence ID" value="QRV14589.1"/>
    <property type="molecule type" value="Genomic_DNA"/>
</dbReference>
<name>A0A8T8DYK3_9EURY</name>
<dbReference type="RefSeq" id="WP_204747339.1">
    <property type="nucleotide sequence ID" value="NZ_CP069188.1"/>
</dbReference>
<evidence type="ECO:0000256" key="1">
    <source>
        <dbReference type="SAM" id="Phobius"/>
    </source>
</evidence>